<proteinExistence type="predicted"/>
<sequence>MTDSGTFASFEKSPYRSVKVSTYFDTYDHLFAKYRGKPITFVEIGIFGGGSLFMWRDYFGPEARIIGIDFNPNAKKWEKDGFEIFIGNQSDEGFWENFVKEIGPVDVVLDDGGHTYEQQIITVESLLANMKDGGTLAVEDTHTSYMNRYGRKKYSFLNYVKQYLDRINLRFGSLDKTKADDRVWSIQVFESLVAFHIDRAASRRKSELIDNSAEHDDAQDYRFADDSSADALLQRADRLKWLKAIPGVRKLGAGIVNAASGRKNASRLKRYFD</sequence>
<protein>
    <submittedName>
        <fullName evidence="1">8-demethyl-8-alpha-L-rhamnosyl tetracenomycin-C 2'-O-methyltransferase</fullName>
    </submittedName>
</protein>
<dbReference type="AlphaFoldDB" id="A0A369Q7U7"/>
<dbReference type="InterPro" id="IPR029063">
    <property type="entry name" value="SAM-dependent_MTases_sf"/>
</dbReference>
<comment type="caution">
    <text evidence="1">The sequence shown here is derived from an EMBL/GenBank/DDBJ whole genome shotgun (WGS) entry which is preliminary data.</text>
</comment>
<keyword evidence="1" id="KW-0808">Transferase</keyword>
<evidence type="ECO:0000313" key="2">
    <source>
        <dbReference type="Proteomes" id="UP000253727"/>
    </source>
</evidence>
<reference evidence="1 2" key="1">
    <citation type="submission" date="2018-04" db="EMBL/GenBank/DDBJ databases">
        <title>Altererythrobacter sp. HME9302 genome sequencing and assembly.</title>
        <authorList>
            <person name="Kang H."/>
            <person name="Kim H."/>
            <person name="Joh K."/>
        </authorList>
    </citation>
    <scope>NUCLEOTIDE SEQUENCE [LARGE SCALE GENOMIC DNA]</scope>
    <source>
        <strain evidence="1 2">HME9302</strain>
    </source>
</reference>
<dbReference type="Proteomes" id="UP000253727">
    <property type="component" value="Unassembled WGS sequence"/>
</dbReference>
<dbReference type="SUPFAM" id="SSF53335">
    <property type="entry name" value="S-adenosyl-L-methionine-dependent methyltransferases"/>
    <property type="match status" value="1"/>
</dbReference>
<dbReference type="RefSeq" id="WP_115365428.1">
    <property type="nucleotide sequence ID" value="NZ_QBKA01000002.1"/>
</dbReference>
<dbReference type="Gene3D" id="3.40.50.150">
    <property type="entry name" value="Vaccinia Virus protein VP39"/>
    <property type="match status" value="1"/>
</dbReference>
<dbReference type="OrthoDB" id="9816424at2"/>
<dbReference type="Pfam" id="PF13578">
    <property type="entry name" value="Methyltransf_24"/>
    <property type="match status" value="1"/>
</dbReference>
<keyword evidence="2" id="KW-1185">Reference proteome</keyword>
<gene>
    <name evidence="1" type="ORF">HME9302_00176</name>
</gene>
<keyword evidence="1" id="KW-0489">Methyltransferase</keyword>
<organism evidence="1 2">
    <name type="scientific">Alteripontixanthobacter maritimus</name>
    <dbReference type="NCBI Taxonomy" id="2161824"/>
    <lineage>
        <taxon>Bacteria</taxon>
        <taxon>Pseudomonadati</taxon>
        <taxon>Pseudomonadota</taxon>
        <taxon>Alphaproteobacteria</taxon>
        <taxon>Sphingomonadales</taxon>
        <taxon>Erythrobacteraceae</taxon>
        <taxon>Alteripontixanthobacter</taxon>
    </lineage>
</organism>
<dbReference type="EMBL" id="QBKA01000002">
    <property type="protein sequence ID" value="RDC58999.1"/>
    <property type="molecule type" value="Genomic_DNA"/>
</dbReference>
<dbReference type="GO" id="GO:0008168">
    <property type="term" value="F:methyltransferase activity"/>
    <property type="evidence" value="ECO:0007669"/>
    <property type="project" value="UniProtKB-KW"/>
</dbReference>
<name>A0A369Q7U7_9SPHN</name>
<accession>A0A369Q7U7</accession>
<evidence type="ECO:0000313" key="1">
    <source>
        <dbReference type="EMBL" id="RDC58999.1"/>
    </source>
</evidence>
<dbReference type="GO" id="GO:0032259">
    <property type="term" value="P:methylation"/>
    <property type="evidence" value="ECO:0007669"/>
    <property type="project" value="UniProtKB-KW"/>
</dbReference>